<proteinExistence type="predicted"/>
<feature type="region of interest" description="Disordered" evidence="1">
    <location>
        <begin position="209"/>
        <end position="229"/>
    </location>
</feature>
<protein>
    <submittedName>
        <fullName evidence="2">Uncharacterized protein</fullName>
    </submittedName>
</protein>
<organism evidence="2">
    <name type="scientific">Cuerna arida</name>
    <dbReference type="NCBI Taxonomy" id="1464854"/>
    <lineage>
        <taxon>Eukaryota</taxon>
        <taxon>Metazoa</taxon>
        <taxon>Ecdysozoa</taxon>
        <taxon>Arthropoda</taxon>
        <taxon>Hexapoda</taxon>
        <taxon>Insecta</taxon>
        <taxon>Pterygota</taxon>
        <taxon>Neoptera</taxon>
        <taxon>Paraneoptera</taxon>
        <taxon>Hemiptera</taxon>
        <taxon>Auchenorrhyncha</taxon>
        <taxon>Membracoidea</taxon>
        <taxon>Cicadellidae</taxon>
        <taxon>Cicadellinae</taxon>
        <taxon>Proconiini</taxon>
        <taxon>Cuerna</taxon>
    </lineage>
</organism>
<reference evidence="2" key="1">
    <citation type="submission" date="2015-11" db="EMBL/GenBank/DDBJ databases">
        <title>De novo transcriptome assembly of four potential Pierce s Disease insect vectors from Arizona vineyards.</title>
        <authorList>
            <person name="Tassone E.E."/>
        </authorList>
    </citation>
    <scope>NUCLEOTIDE SEQUENCE</scope>
</reference>
<dbReference type="AlphaFoldDB" id="A0A1B6EVW8"/>
<evidence type="ECO:0000256" key="1">
    <source>
        <dbReference type="SAM" id="MobiDB-lite"/>
    </source>
</evidence>
<sequence length="229" mass="25810">MSDTSRTDDSAPSLSSYPPAFVSLITTFIKRAEEAETRAHKALVILRAKDSQVIQLQKRMEVLEKIASRLEEVMVPPLNLPLSSQSSDEEGVFQPRDNAVFGRNQRNEGPPLETLYERYPTSQARRHEREPQEVHNCYTRCQHLIDGLERSNCQLREALTEESQQRVKDHEQYVNTLTKVTQAVKDMTSQSQDSQEQTVLQNMSSPKAVVNNETSGFGAAGDSHAVPQI</sequence>
<accession>A0A1B6EVW8</accession>
<gene>
    <name evidence="2" type="ORF">g.13529</name>
</gene>
<feature type="non-terminal residue" evidence="2">
    <location>
        <position position="229"/>
    </location>
</feature>
<evidence type="ECO:0000313" key="2">
    <source>
        <dbReference type="EMBL" id="JAS42164.1"/>
    </source>
</evidence>
<dbReference type="EMBL" id="GECZ01027605">
    <property type="protein sequence ID" value="JAS42164.1"/>
    <property type="molecule type" value="Transcribed_RNA"/>
</dbReference>
<name>A0A1B6EVW8_9HEMI</name>